<reference evidence="1 2" key="1">
    <citation type="submission" date="2015-06" db="EMBL/GenBank/DDBJ databases">
        <title>Rapid spread of a carbapenem resistance gene driven by multiple levels of genetic mobility.</title>
        <authorList>
            <person name="Sheppard A.E."/>
            <person name="Stoesser N."/>
            <person name="Wilson D."/>
            <person name="Sebra R."/>
            <person name="Kasarskis A."/>
            <person name="Anson L."/>
            <person name="Giess A."/>
            <person name="Pankhurst L."/>
            <person name="Vaughan A."/>
            <person name="Grim C.J."/>
            <person name="Cox H."/>
            <person name="Yeh A."/>
            <person name="Sifri C.D."/>
            <person name="Walker S."/>
            <person name="Peto T.E."/>
            <person name="Crook D.W."/>
            <person name="Mathers A.J."/>
        </authorList>
    </citation>
    <scope>NUCLEOTIDE SEQUENCE [LARGE SCALE GENOMIC DNA]</scope>
    <source>
        <strain evidence="1 2">CAV1151</strain>
    </source>
</reference>
<dbReference type="AlphaFoldDB" id="A0AAC8QUW1"/>
<protein>
    <submittedName>
        <fullName evidence="1">Uncharacterized protein</fullName>
    </submittedName>
</protein>
<proteinExistence type="predicted"/>
<name>A0AAC8QUW1_9ENTR</name>
<organism evidence="1 2">
    <name type="scientific">Phytobacter ursingii</name>
    <dbReference type="NCBI Taxonomy" id="1972431"/>
    <lineage>
        <taxon>Bacteria</taxon>
        <taxon>Pseudomonadati</taxon>
        <taxon>Pseudomonadota</taxon>
        <taxon>Gammaproteobacteria</taxon>
        <taxon>Enterobacterales</taxon>
        <taxon>Enterobacteriaceae</taxon>
        <taxon>Phytobacter</taxon>
    </lineage>
</organism>
<dbReference type="Proteomes" id="UP000035479">
    <property type="component" value="Chromosome"/>
</dbReference>
<dbReference type="EMBL" id="CP011602">
    <property type="protein sequence ID" value="AKL15296.1"/>
    <property type="molecule type" value="Genomic_DNA"/>
</dbReference>
<evidence type="ECO:0000313" key="2">
    <source>
        <dbReference type="Proteomes" id="UP000035479"/>
    </source>
</evidence>
<evidence type="ECO:0000313" key="1">
    <source>
        <dbReference type="EMBL" id="AKL15296.1"/>
    </source>
</evidence>
<gene>
    <name evidence="1" type="ORF">AB182_13720</name>
</gene>
<accession>A0AAC8QUW1</accession>
<sequence>METLSVTANRGIHASVQGELDCLCGAYCVVNMLSWLYDGRVKRKPLMNRLLQAYQQRWPLHEWLTEGIDENRLDWLMAQVLRKGHYHRQFPVQIIKPFEGSRGLVEGRVFSEMRRFLAVTDHSRLIMLSDQFHWSLVTRMDEETLWFFDSNGRTSMPRKAFSLRAGAARRQLFPEAIYFIEREF</sequence>
<dbReference type="KEGG" id="kin:AB182_13720"/>